<evidence type="ECO:0000259" key="11">
    <source>
        <dbReference type="PROSITE" id="PS50850"/>
    </source>
</evidence>
<evidence type="ECO:0000256" key="4">
    <source>
        <dbReference type="ARBA" id="ARBA00022475"/>
    </source>
</evidence>
<proteinExistence type="inferred from homology"/>
<evidence type="ECO:0000256" key="3">
    <source>
        <dbReference type="ARBA" id="ARBA00022448"/>
    </source>
</evidence>
<comment type="subcellular location">
    <subcellularLocation>
        <location evidence="1">Cell membrane</location>
        <topology evidence="1">Multi-pass membrane protein</topology>
    </subcellularLocation>
</comment>
<dbReference type="Proteomes" id="UP000193377">
    <property type="component" value="Unassembled WGS sequence"/>
</dbReference>
<keyword evidence="7 10" id="KW-1133">Transmembrane helix</keyword>
<protein>
    <submittedName>
        <fullName evidence="12">Major facilitator transporter</fullName>
    </submittedName>
</protein>
<dbReference type="Pfam" id="PF00083">
    <property type="entry name" value="Sugar_tr"/>
    <property type="match status" value="1"/>
</dbReference>
<feature type="transmembrane region" description="Helical" evidence="10">
    <location>
        <begin position="324"/>
        <end position="349"/>
    </location>
</feature>
<feature type="transmembrane region" description="Helical" evidence="10">
    <location>
        <begin position="426"/>
        <end position="443"/>
    </location>
</feature>
<dbReference type="EMBL" id="LNKD01000002">
    <property type="protein sequence ID" value="OSG86170.1"/>
    <property type="molecule type" value="Genomic_DNA"/>
</dbReference>
<dbReference type="GO" id="GO:0005886">
    <property type="term" value="C:plasma membrane"/>
    <property type="evidence" value="ECO:0007669"/>
    <property type="project" value="UniProtKB-SubCell"/>
</dbReference>
<feature type="transmembrane region" description="Helical" evidence="10">
    <location>
        <begin position="397"/>
        <end position="420"/>
    </location>
</feature>
<dbReference type="SUPFAM" id="SSF103473">
    <property type="entry name" value="MFS general substrate transporter"/>
    <property type="match status" value="1"/>
</dbReference>
<dbReference type="RefSeq" id="WP_085393359.1">
    <property type="nucleotide sequence ID" value="NZ_LNKD01000002.1"/>
</dbReference>
<evidence type="ECO:0000256" key="9">
    <source>
        <dbReference type="RuleBase" id="RU003346"/>
    </source>
</evidence>
<dbReference type="GO" id="GO:0022857">
    <property type="term" value="F:transmembrane transporter activity"/>
    <property type="evidence" value="ECO:0007669"/>
    <property type="project" value="InterPro"/>
</dbReference>
<dbReference type="AlphaFoldDB" id="A0A1X2YVK0"/>
<dbReference type="InterPro" id="IPR036259">
    <property type="entry name" value="MFS_trans_sf"/>
</dbReference>
<comment type="similarity">
    <text evidence="2 9">Belongs to the major facilitator superfamily. Sugar transporter (TC 2.A.1.1) family.</text>
</comment>
<dbReference type="InterPro" id="IPR003663">
    <property type="entry name" value="Sugar/inositol_transpt"/>
</dbReference>
<evidence type="ECO:0000313" key="12">
    <source>
        <dbReference type="EMBL" id="OSG86170.1"/>
    </source>
</evidence>
<evidence type="ECO:0000256" key="1">
    <source>
        <dbReference type="ARBA" id="ARBA00004651"/>
    </source>
</evidence>
<evidence type="ECO:0000256" key="7">
    <source>
        <dbReference type="ARBA" id="ARBA00022989"/>
    </source>
</evidence>
<evidence type="ECO:0000256" key="8">
    <source>
        <dbReference type="ARBA" id="ARBA00023136"/>
    </source>
</evidence>
<evidence type="ECO:0000256" key="2">
    <source>
        <dbReference type="ARBA" id="ARBA00010992"/>
    </source>
</evidence>
<keyword evidence="5" id="KW-0762">Sugar transport</keyword>
<dbReference type="NCBIfam" id="TIGR00879">
    <property type="entry name" value="SP"/>
    <property type="match status" value="1"/>
</dbReference>
<keyword evidence="6 10" id="KW-0812">Transmembrane</keyword>
<gene>
    <name evidence="12" type="ORF">B0487_1681</name>
</gene>
<dbReference type="PROSITE" id="PS50850">
    <property type="entry name" value="MFS"/>
    <property type="match status" value="1"/>
</dbReference>
<evidence type="ECO:0000256" key="6">
    <source>
        <dbReference type="ARBA" id="ARBA00022692"/>
    </source>
</evidence>
<name>A0A1X2YVK0_BIFAD</name>
<dbReference type="Gene3D" id="1.20.1250.20">
    <property type="entry name" value="MFS general substrate transporter like domains"/>
    <property type="match status" value="2"/>
</dbReference>
<feature type="transmembrane region" description="Helical" evidence="10">
    <location>
        <begin position="361"/>
        <end position="385"/>
    </location>
</feature>
<keyword evidence="4" id="KW-1003">Cell membrane</keyword>
<feature type="transmembrane region" description="Helical" evidence="10">
    <location>
        <begin position="76"/>
        <end position="95"/>
    </location>
</feature>
<comment type="caution">
    <text evidence="12">The sequence shown here is derived from an EMBL/GenBank/DDBJ whole genome shotgun (WGS) entry which is preliminary data.</text>
</comment>
<dbReference type="PRINTS" id="PR00171">
    <property type="entry name" value="SUGRTRNSPORT"/>
</dbReference>
<evidence type="ECO:0000313" key="13">
    <source>
        <dbReference type="Proteomes" id="UP000193377"/>
    </source>
</evidence>
<evidence type="ECO:0000256" key="5">
    <source>
        <dbReference type="ARBA" id="ARBA00022597"/>
    </source>
</evidence>
<organism evidence="12 13">
    <name type="scientific">Bifidobacterium adolescentis</name>
    <dbReference type="NCBI Taxonomy" id="1680"/>
    <lineage>
        <taxon>Bacteria</taxon>
        <taxon>Bacillati</taxon>
        <taxon>Actinomycetota</taxon>
        <taxon>Actinomycetes</taxon>
        <taxon>Bifidobacteriales</taxon>
        <taxon>Bifidobacteriaceae</taxon>
        <taxon>Bifidobacterium</taxon>
    </lineage>
</organism>
<dbReference type="PROSITE" id="PS00216">
    <property type="entry name" value="SUGAR_TRANSPORT_1"/>
    <property type="match status" value="1"/>
</dbReference>
<dbReference type="PROSITE" id="PS00217">
    <property type="entry name" value="SUGAR_TRANSPORT_2"/>
    <property type="match status" value="1"/>
</dbReference>
<dbReference type="FunFam" id="1.20.1250.20:FF:000122">
    <property type="entry name" value="D-xylose transporter XylE"/>
    <property type="match status" value="1"/>
</dbReference>
<dbReference type="InterPro" id="IPR050814">
    <property type="entry name" value="Myo-inositol_Transporter"/>
</dbReference>
<feature type="transmembrane region" description="Helical" evidence="10">
    <location>
        <begin position="142"/>
        <end position="161"/>
    </location>
</feature>
<reference evidence="12 13" key="1">
    <citation type="journal article" date="2016" name="Sci. Rep.">
        <title>Evaluation of genetic diversity among strains of the human gut commensal Bifidobacterium adolescentis.</title>
        <authorList>
            <person name="Duranti S."/>
            <person name="Milani C."/>
            <person name="Lugli G.A."/>
            <person name="Mancabelli L."/>
            <person name="Turroni F."/>
            <person name="Ferrario C."/>
            <person name="Mangifesta M."/>
            <person name="Viappiani A."/>
            <person name="Sanchez B."/>
            <person name="Margolles A."/>
            <person name="van Sinderen D."/>
            <person name="Ventura M."/>
        </authorList>
    </citation>
    <scope>NUCLEOTIDE SEQUENCE [LARGE SCALE GENOMIC DNA]</scope>
    <source>
        <strain evidence="12 13">487B</strain>
    </source>
</reference>
<feature type="transmembrane region" description="Helical" evidence="10">
    <location>
        <begin position="256"/>
        <end position="278"/>
    </location>
</feature>
<dbReference type="PANTHER" id="PTHR48020:SF12">
    <property type="entry name" value="PROTON MYO-INOSITOL COTRANSPORTER"/>
    <property type="match status" value="1"/>
</dbReference>
<keyword evidence="3 9" id="KW-0813">Transport</keyword>
<feature type="domain" description="Major facilitator superfamily (MFS) profile" evidence="11">
    <location>
        <begin position="10"/>
        <end position="450"/>
    </location>
</feature>
<dbReference type="InterPro" id="IPR005829">
    <property type="entry name" value="Sugar_transporter_CS"/>
</dbReference>
<evidence type="ECO:0000256" key="10">
    <source>
        <dbReference type="SAM" id="Phobius"/>
    </source>
</evidence>
<feature type="transmembrane region" description="Helical" evidence="10">
    <location>
        <begin position="173"/>
        <end position="194"/>
    </location>
</feature>
<feature type="transmembrane region" description="Helical" evidence="10">
    <location>
        <begin position="46"/>
        <end position="64"/>
    </location>
</feature>
<keyword evidence="8 10" id="KW-0472">Membrane</keyword>
<dbReference type="PANTHER" id="PTHR48020">
    <property type="entry name" value="PROTON MYO-INOSITOL COTRANSPORTER"/>
    <property type="match status" value="1"/>
</dbReference>
<dbReference type="InterPro" id="IPR005828">
    <property type="entry name" value="MFS_sugar_transport-like"/>
</dbReference>
<dbReference type="InterPro" id="IPR020846">
    <property type="entry name" value="MFS_dom"/>
</dbReference>
<sequence length="459" mass="48105">MSQRNIVPRLAASAALGGLLYGYDTAVINGATAVIKEHFHTGDAVLGLAVGSALITGCIGTLLSGRIADKVGRVPMMKIAAVCFLVCGIGCAFAPNIEILVAFRVFGGFAAGVASVVAPMYITEISPTRQRGVLGSLQQLGIVLGIFVSLLVNALLVHVSGGAGTMMGPMMTWQWMFLCMCVPALIYGVLAFTIPESPRYLVAQGRIDEAAGVLAKIDDAEIDVNGQLAAIRASLSADRKPSFRDLIGSNGRLKPVVLAAIGFMILNQFTGINVIFYYSNSLWSAVGFSEKDSFTITAITSLINIAATVIGMTIIDRVGRKPMLLAGSVGMVVAQGGLTVLFGTAPMVGGSPVLGPVSGPLALVCANLFVVAFGVTWGTTSWVMLSEMFPNTMRGAGMAVGTATQWLSNFVVTVSFPVLLGINVGLVYGLFAFFAFVSFFFALKCMHETKGVALEDMRA</sequence>
<feature type="transmembrane region" description="Helical" evidence="10">
    <location>
        <begin position="101"/>
        <end position="122"/>
    </location>
</feature>
<feature type="transmembrane region" description="Helical" evidence="10">
    <location>
        <begin position="293"/>
        <end position="315"/>
    </location>
</feature>
<accession>A0A1X2YVK0</accession>